<dbReference type="GO" id="GO:0006108">
    <property type="term" value="P:malate metabolic process"/>
    <property type="evidence" value="ECO:0007669"/>
    <property type="project" value="TreeGrafter"/>
</dbReference>
<evidence type="ECO:0000259" key="8">
    <source>
        <dbReference type="SMART" id="SM00919"/>
    </source>
</evidence>
<dbReference type="InterPro" id="IPR036291">
    <property type="entry name" value="NAD(P)-bd_dom_sf"/>
</dbReference>
<dbReference type="GO" id="GO:0046872">
    <property type="term" value="F:metal ion binding"/>
    <property type="evidence" value="ECO:0007669"/>
    <property type="project" value="UniProtKB-KW"/>
</dbReference>
<dbReference type="SMART" id="SM00919">
    <property type="entry name" value="Malic_M"/>
    <property type="match status" value="1"/>
</dbReference>
<comment type="cofactor">
    <cofactor evidence="7">
        <name>Mg(2+)</name>
        <dbReference type="ChEBI" id="CHEBI:18420"/>
    </cofactor>
    <cofactor evidence="7">
        <name>Mn(2+)</name>
        <dbReference type="ChEBI" id="CHEBI:29035"/>
    </cofactor>
    <text evidence="7">Divalent metal cations. Prefers magnesium or manganese.</text>
</comment>
<dbReference type="SMART" id="SM01274">
    <property type="entry name" value="malic"/>
    <property type="match status" value="1"/>
</dbReference>
<sequence length="638" mass="70243">MLVSQLSRRRGVASAFLRISCGHDLTLATTFPEPLAFASVASSGLLPYKPQDFESTNIVRKKGQDVLHDPLVNKGTAFGQAERERLSLRGLLPAKVLSMDAQINRIMEDYIYGKDYIDPVHVKDEGVTKEHVRKWFVLTQLQDRNETLFYNLLLNNFVDMAPILYTPTVGWACLNYHKVYRRPRGMYFSSDDMGEMNAMVWHWPENEVDAIVVTDGSRILGLGDLGVNGLGIPVGKLDLYVAAAGFHPARVLPIVIDVGTDNEGLRSDPLYMGLNQPRLTGAQYYEVIDEFVRAVMGRWPQAVLQFEDFSMANAHPLLHRYRDHHMVFNDDIQGTAATALAGLYGALTVQGKPLQALRDQRICVVGAGSAGMGVTQMIASGMQKHGLTEEEAQARFWINDKDGLITTKRDPAATMAVVKPFARKAEDDIEGESLVDLVKRVKPTVLIGLAGVKGRLFTADILRAMGETNEQPIIFAMSNPTSRAECTAEDAQKHTDGRAIFASGSPMADVEWNGKTLKSSQANNLYLFPGVALGAHLGGTHHISDNMLMAAAEAVPSLVSEASLQKGCVYPNLAQIRNISCRVAMAVITMAYEEGHVHNPKAVAALKAGDDELEDWVVDHQYLPEYRTMIELPRGVLE</sequence>
<dbReference type="GO" id="GO:0004471">
    <property type="term" value="F:malate dehydrogenase (decarboxylating) (NAD+) activity"/>
    <property type="evidence" value="ECO:0007669"/>
    <property type="project" value="TreeGrafter"/>
</dbReference>
<feature type="binding site" evidence="7">
    <location>
        <position position="308"/>
    </location>
    <ligand>
        <name>a divalent metal cation</name>
        <dbReference type="ChEBI" id="CHEBI:60240"/>
    </ligand>
</feature>
<dbReference type="NCBIfam" id="NF010052">
    <property type="entry name" value="PRK13529.1"/>
    <property type="match status" value="1"/>
</dbReference>
<accession>A0AAW1RAX1</accession>
<dbReference type="InterPro" id="IPR012302">
    <property type="entry name" value="Malic_NAD-bd"/>
</dbReference>
<keyword evidence="3 7" id="KW-0479">Metal-binding</keyword>
<dbReference type="EMBL" id="JALJOS010000015">
    <property type="protein sequence ID" value="KAK9830859.1"/>
    <property type="molecule type" value="Genomic_DNA"/>
</dbReference>
<dbReference type="Pfam" id="PF00390">
    <property type="entry name" value="malic"/>
    <property type="match status" value="1"/>
</dbReference>
<protein>
    <recommendedName>
        <fullName evidence="12">Malic enzyme</fullName>
    </recommendedName>
</protein>
<keyword evidence="4" id="KW-0560">Oxidoreductase</keyword>
<dbReference type="PRINTS" id="PR00072">
    <property type="entry name" value="MALOXRDTASE"/>
</dbReference>
<dbReference type="AlphaFoldDB" id="A0AAW1RAX1"/>
<evidence type="ECO:0000256" key="5">
    <source>
        <dbReference type="PIRSR" id="PIRSR000106-1"/>
    </source>
</evidence>
<evidence type="ECO:0000259" key="9">
    <source>
        <dbReference type="SMART" id="SM01274"/>
    </source>
</evidence>
<dbReference type="InterPro" id="IPR012301">
    <property type="entry name" value="Malic_N_dom"/>
</dbReference>
<dbReference type="InterPro" id="IPR046346">
    <property type="entry name" value="Aminoacid_DH-like_N_sf"/>
</dbReference>
<dbReference type="GO" id="GO:0005739">
    <property type="term" value="C:mitochondrion"/>
    <property type="evidence" value="ECO:0007669"/>
    <property type="project" value="TreeGrafter"/>
</dbReference>
<dbReference type="PIRSF" id="PIRSF000106">
    <property type="entry name" value="ME"/>
    <property type="match status" value="1"/>
</dbReference>
<evidence type="ECO:0000256" key="1">
    <source>
        <dbReference type="ARBA" id="ARBA00001936"/>
    </source>
</evidence>
<dbReference type="Pfam" id="PF03949">
    <property type="entry name" value="Malic_M"/>
    <property type="match status" value="1"/>
</dbReference>
<feature type="binding site" evidence="6">
    <location>
        <position position="523"/>
    </location>
    <ligand>
        <name>(S)-malate</name>
        <dbReference type="ChEBI" id="CHEBI:15589"/>
    </ligand>
</feature>
<feature type="active site" description="Proton acceptor" evidence="5">
    <location>
        <position position="236"/>
    </location>
</feature>
<evidence type="ECO:0000256" key="2">
    <source>
        <dbReference type="ARBA" id="ARBA00008785"/>
    </source>
</evidence>
<feature type="binding site" evidence="7">
    <location>
        <position position="307"/>
    </location>
    <ligand>
        <name>a divalent metal cation</name>
        <dbReference type="ChEBI" id="CHEBI:60240"/>
    </ligand>
</feature>
<proteinExistence type="inferred from homology"/>
<name>A0AAW1RAX1_9CHLO</name>
<evidence type="ECO:0000256" key="3">
    <source>
        <dbReference type="ARBA" id="ARBA00022723"/>
    </source>
</evidence>
<evidence type="ECO:0000313" key="11">
    <source>
        <dbReference type="Proteomes" id="UP001438707"/>
    </source>
</evidence>
<feature type="active site" description="Proton donor" evidence="5">
    <location>
        <position position="165"/>
    </location>
</feature>
<gene>
    <name evidence="10" type="ORF">WJX74_010674</name>
</gene>
<dbReference type="InterPro" id="IPR037062">
    <property type="entry name" value="Malic_N_dom_sf"/>
</dbReference>
<dbReference type="PANTHER" id="PTHR23406">
    <property type="entry name" value="MALIC ENZYME-RELATED"/>
    <property type="match status" value="1"/>
</dbReference>
<reference evidence="10 11" key="1">
    <citation type="journal article" date="2024" name="Nat. Commun.">
        <title>Phylogenomics reveals the evolutionary origins of lichenization in chlorophyte algae.</title>
        <authorList>
            <person name="Puginier C."/>
            <person name="Libourel C."/>
            <person name="Otte J."/>
            <person name="Skaloud P."/>
            <person name="Haon M."/>
            <person name="Grisel S."/>
            <person name="Petersen M."/>
            <person name="Berrin J.G."/>
            <person name="Delaux P.M."/>
            <person name="Dal Grande F."/>
            <person name="Keller J."/>
        </authorList>
    </citation>
    <scope>NUCLEOTIDE SEQUENCE [LARGE SCALE GENOMIC DNA]</scope>
    <source>
        <strain evidence="10 11">SAG 2145</strain>
    </source>
</reference>
<feature type="binding site" evidence="6">
    <location>
        <position position="218"/>
    </location>
    <ligand>
        <name>(S)-malate</name>
        <dbReference type="ChEBI" id="CHEBI:15589"/>
    </ligand>
</feature>
<dbReference type="CDD" id="cd05312">
    <property type="entry name" value="NAD_bind_1_malic_enz"/>
    <property type="match status" value="1"/>
</dbReference>
<evidence type="ECO:0000313" key="10">
    <source>
        <dbReference type="EMBL" id="KAK9830859.1"/>
    </source>
</evidence>
<dbReference type="Proteomes" id="UP001438707">
    <property type="component" value="Unassembled WGS sequence"/>
</dbReference>
<dbReference type="SUPFAM" id="SSF53223">
    <property type="entry name" value="Aminoacid dehydrogenase-like, N-terminal domain"/>
    <property type="match status" value="1"/>
</dbReference>
<comment type="similarity">
    <text evidence="2">Belongs to the malic enzymes family.</text>
</comment>
<dbReference type="Gene3D" id="3.40.50.10380">
    <property type="entry name" value="Malic enzyme, N-terminal domain"/>
    <property type="match status" value="1"/>
</dbReference>
<dbReference type="GO" id="GO:0051287">
    <property type="term" value="F:NAD binding"/>
    <property type="evidence" value="ECO:0007669"/>
    <property type="project" value="InterPro"/>
</dbReference>
<feature type="domain" description="Malic enzyme N-terminal" evidence="9">
    <location>
        <begin position="142"/>
        <end position="322"/>
    </location>
</feature>
<evidence type="ECO:0008006" key="12">
    <source>
        <dbReference type="Google" id="ProtNLM"/>
    </source>
</evidence>
<evidence type="ECO:0000256" key="6">
    <source>
        <dbReference type="PIRSR" id="PIRSR000106-2"/>
    </source>
</evidence>
<evidence type="ECO:0000256" key="4">
    <source>
        <dbReference type="ARBA" id="ARBA00023002"/>
    </source>
</evidence>
<feature type="binding site" evidence="6">
    <location>
        <position position="479"/>
    </location>
    <ligand>
        <name>(S)-malate</name>
        <dbReference type="ChEBI" id="CHEBI:15589"/>
    </ligand>
</feature>
<comment type="cofactor">
    <cofactor evidence="1">
        <name>Mn(2+)</name>
        <dbReference type="ChEBI" id="CHEBI:29035"/>
    </cofactor>
</comment>
<keyword evidence="11" id="KW-1185">Reference proteome</keyword>
<evidence type="ECO:0000256" key="7">
    <source>
        <dbReference type="PIRSR" id="PIRSR000106-3"/>
    </source>
</evidence>
<feature type="binding site" evidence="7">
    <location>
        <position position="331"/>
    </location>
    <ligand>
        <name>a divalent metal cation</name>
        <dbReference type="ChEBI" id="CHEBI:60240"/>
    </ligand>
</feature>
<feature type="domain" description="Malic enzyme NAD-binding" evidence="8">
    <location>
        <begin position="332"/>
        <end position="592"/>
    </location>
</feature>
<dbReference type="PANTHER" id="PTHR23406:SF32">
    <property type="entry name" value="NADP-DEPENDENT MALIC ENZYME"/>
    <property type="match status" value="1"/>
</dbReference>
<dbReference type="InterPro" id="IPR001891">
    <property type="entry name" value="Malic_OxRdtase"/>
</dbReference>
<dbReference type="Gene3D" id="3.40.50.720">
    <property type="entry name" value="NAD(P)-binding Rossmann-like Domain"/>
    <property type="match status" value="1"/>
</dbReference>
<comment type="caution">
    <text evidence="10">The sequence shown here is derived from an EMBL/GenBank/DDBJ whole genome shotgun (WGS) entry which is preliminary data.</text>
</comment>
<organism evidence="10 11">
    <name type="scientific">Apatococcus lobatus</name>
    <dbReference type="NCBI Taxonomy" id="904363"/>
    <lineage>
        <taxon>Eukaryota</taxon>
        <taxon>Viridiplantae</taxon>
        <taxon>Chlorophyta</taxon>
        <taxon>core chlorophytes</taxon>
        <taxon>Trebouxiophyceae</taxon>
        <taxon>Chlorellales</taxon>
        <taxon>Chlorellaceae</taxon>
        <taxon>Apatococcus</taxon>
    </lineage>
</organism>
<dbReference type="SUPFAM" id="SSF51735">
    <property type="entry name" value="NAD(P)-binding Rossmann-fold domains"/>
    <property type="match status" value="1"/>
</dbReference>
<dbReference type="FunFam" id="3.40.50.720:FF:000182">
    <property type="entry name" value="NAD-dependent malic enzyme"/>
    <property type="match status" value="1"/>
</dbReference>